<evidence type="ECO:0000313" key="3">
    <source>
        <dbReference type="Proteomes" id="UP000735302"/>
    </source>
</evidence>
<proteinExistence type="predicted"/>
<dbReference type="AlphaFoldDB" id="A0AAV3Z3M1"/>
<reference evidence="2 3" key="1">
    <citation type="journal article" date="2021" name="Elife">
        <title>Chloroplast acquisition without the gene transfer in kleptoplastic sea slugs, Plakobranchus ocellatus.</title>
        <authorList>
            <person name="Maeda T."/>
            <person name="Takahashi S."/>
            <person name="Yoshida T."/>
            <person name="Shimamura S."/>
            <person name="Takaki Y."/>
            <person name="Nagai Y."/>
            <person name="Toyoda A."/>
            <person name="Suzuki Y."/>
            <person name="Arimoto A."/>
            <person name="Ishii H."/>
            <person name="Satoh N."/>
            <person name="Nishiyama T."/>
            <person name="Hasebe M."/>
            <person name="Maruyama T."/>
            <person name="Minagawa J."/>
            <person name="Obokata J."/>
            <person name="Shigenobu S."/>
        </authorList>
    </citation>
    <scope>NUCLEOTIDE SEQUENCE [LARGE SCALE GENOMIC DNA]</scope>
</reference>
<sequence length="115" mass="12976">MAGSRSSEGMNSMRGSGEQSTPDADKFFQFDSENLAPPGTEIVHNQHPQSTNRRSQTLRPSVRGVRDGPLNYDRRANLGAQWIKSGETSWREDVEPWTGYLKRTFPVEKTVHKTV</sequence>
<gene>
    <name evidence="2" type="ORF">PoB_001511900</name>
</gene>
<dbReference type="EMBL" id="BLXT01001860">
    <property type="protein sequence ID" value="GFN88613.1"/>
    <property type="molecule type" value="Genomic_DNA"/>
</dbReference>
<evidence type="ECO:0000256" key="1">
    <source>
        <dbReference type="SAM" id="MobiDB-lite"/>
    </source>
</evidence>
<comment type="caution">
    <text evidence="2">The sequence shown here is derived from an EMBL/GenBank/DDBJ whole genome shotgun (WGS) entry which is preliminary data.</text>
</comment>
<feature type="compositionally biased region" description="Polar residues" evidence="1">
    <location>
        <begin position="46"/>
        <end position="59"/>
    </location>
</feature>
<organism evidence="2 3">
    <name type="scientific">Plakobranchus ocellatus</name>
    <dbReference type="NCBI Taxonomy" id="259542"/>
    <lineage>
        <taxon>Eukaryota</taxon>
        <taxon>Metazoa</taxon>
        <taxon>Spiralia</taxon>
        <taxon>Lophotrochozoa</taxon>
        <taxon>Mollusca</taxon>
        <taxon>Gastropoda</taxon>
        <taxon>Heterobranchia</taxon>
        <taxon>Euthyneura</taxon>
        <taxon>Panpulmonata</taxon>
        <taxon>Sacoglossa</taxon>
        <taxon>Placobranchoidea</taxon>
        <taxon>Plakobranchidae</taxon>
        <taxon>Plakobranchus</taxon>
    </lineage>
</organism>
<feature type="compositionally biased region" description="Polar residues" evidence="1">
    <location>
        <begin position="1"/>
        <end position="22"/>
    </location>
</feature>
<name>A0AAV3Z3M1_9GAST</name>
<evidence type="ECO:0000313" key="2">
    <source>
        <dbReference type="EMBL" id="GFN88613.1"/>
    </source>
</evidence>
<protein>
    <submittedName>
        <fullName evidence="2">Uncharacterized protein</fullName>
    </submittedName>
</protein>
<keyword evidence="3" id="KW-1185">Reference proteome</keyword>
<feature type="region of interest" description="Disordered" evidence="1">
    <location>
        <begin position="1"/>
        <end position="71"/>
    </location>
</feature>
<accession>A0AAV3Z3M1</accession>
<dbReference type="Proteomes" id="UP000735302">
    <property type="component" value="Unassembled WGS sequence"/>
</dbReference>